<dbReference type="InterPro" id="IPR000866">
    <property type="entry name" value="AhpC/TSA"/>
</dbReference>
<dbReference type="EMBL" id="JASJOU010000001">
    <property type="protein sequence ID" value="MDJ1499270.1"/>
    <property type="molecule type" value="Genomic_DNA"/>
</dbReference>
<evidence type="ECO:0000313" key="2">
    <source>
        <dbReference type="EMBL" id="MDJ1499270.1"/>
    </source>
</evidence>
<dbReference type="GO" id="GO:0016491">
    <property type="term" value="F:oxidoreductase activity"/>
    <property type="evidence" value="ECO:0007669"/>
    <property type="project" value="InterPro"/>
</dbReference>
<gene>
    <name evidence="2" type="ORF">QNI22_01365</name>
</gene>
<dbReference type="InterPro" id="IPR036249">
    <property type="entry name" value="Thioredoxin-like_sf"/>
</dbReference>
<dbReference type="AlphaFoldDB" id="A0AAE3R0P4"/>
<protein>
    <submittedName>
        <fullName evidence="2">Peroxiredoxin-like family protein</fullName>
    </submittedName>
</protein>
<dbReference type="Pfam" id="PF00578">
    <property type="entry name" value="AhpC-TSA"/>
    <property type="match status" value="1"/>
</dbReference>
<dbReference type="RefSeq" id="WP_314508803.1">
    <property type="nucleotide sequence ID" value="NZ_JASJOU010000001.1"/>
</dbReference>
<accession>A0AAE3R0P4</accession>
<feature type="domain" description="Alkyl hydroperoxide reductase subunit C/ Thiol specific antioxidant" evidence="1">
    <location>
        <begin position="7"/>
        <end position="156"/>
    </location>
</feature>
<dbReference type="GO" id="GO:0016209">
    <property type="term" value="F:antioxidant activity"/>
    <property type="evidence" value="ECO:0007669"/>
    <property type="project" value="InterPro"/>
</dbReference>
<proteinExistence type="predicted"/>
<evidence type="ECO:0000313" key="3">
    <source>
        <dbReference type="Proteomes" id="UP001232063"/>
    </source>
</evidence>
<reference evidence="2" key="1">
    <citation type="submission" date="2023-05" db="EMBL/GenBank/DDBJ databases">
        <authorList>
            <person name="Zhang X."/>
        </authorList>
    </citation>
    <scope>NUCLEOTIDE SEQUENCE</scope>
    <source>
        <strain evidence="2">BD1B2-1</strain>
    </source>
</reference>
<name>A0AAE3R0P4_9BACT</name>
<dbReference type="CDD" id="cd02970">
    <property type="entry name" value="PRX_like2"/>
    <property type="match status" value="1"/>
</dbReference>
<comment type="caution">
    <text evidence="2">The sequence shown here is derived from an EMBL/GenBank/DDBJ whole genome shotgun (WGS) entry which is preliminary data.</text>
</comment>
<dbReference type="Gene3D" id="3.40.30.10">
    <property type="entry name" value="Glutaredoxin"/>
    <property type="match status" value="1"/>
</dbReference>
<keyword evidence="3" id="KW-1185">Reference proteome</keyword>
<organism evidence="2 3">
    <name type="scientific">Xanthocytophaga agilis</name>
    <dbReference type="NCBI Taxonomy" id="3048010"/>
    <lineage>
        <taxon>Bacteria</taxon>
        <taxon>Pseudomonadati</taxon>
        <taxon>Bacteroidota</taxon>
        <taxon>Cytophagia</taxon>
        <taxon>Cytophagales</taxon>
        <taxon>Rhodocytophagaceae</taxon>
        <taxon>Xanthocytophaga</taxon>
    </lineage>
</organism>
<dbReference type="Proteomes" id="UP001232063">
    <property type="component" value="Unassembled WGS sequence"/>
</dbReference>
<sequence length="174" mass="20130">MKLSQNQSAPLFNTLDIWQNTVSLQHQQGYKIYLAFMRNAGCPVCNLRVHELLQKADHFAKHNIKVWLVYESTQAKMKEYLSQQSYPFTFIADPENKLYHLYSVERSTGKVLKSIFNGILGKTMKGQKLYKEKISQDGHTNTIPADFLIDEKGRLQIVHYGTYIGDHLAIEQLH</sequence>
<dbReference type="SUPFAM" id="SSF52833">
    <property type="entry name" value="Thioredoxin-like"/>
    <property type="match status" value="1"/>
</dbReference>
<evidence type="ECO:0000259" key="1">
    <source>
        <dbReference type="Pfam" id="PF00578"/>
    </source>
</evidence>